<evidence type="ECO:0000313" key="2">
    <source>
        <dbReference type="EMBL" id="GAA1679032.1"/>
    </source>
</evidence>
<name>A0ABN2GZD3_9ACTN</name>
<evidence type="ECO:0000256" key="1">
    <source>
        <dbReference type="SAM" id="SignalP"/>
    </source>
</evidence>
<reference evidence="2 3" key="1">
    <citation type="journal article" date="2019" name="Int. J. Syst. Evol. Microbiol.">
        <title>The Global Catalogue of Microorganisms (GCM) 10K type strain sequencing project: providing services to taxonomists for standard genome sequencing and annotation.</title>
        <authorList>
            <consortium name="The Broad Institute Genomics Platform"/>
            <consortium name="The Broad Institute Genome Sequencing Center for Infectious Disease"/>
            <person name="Wu L."/>
            <person name="Ma J."/>
        </authorList>
    </citation>
    <scope>NUCLEOTIDE SEQUENCE [LARGE SCALE GENOMIC DNA]</scope>
    <source>
        <strain evidence="2 3">JCM 13244</strain>
    </source>
</reference>
<comment type="caution">
    <text evidence="2">The sequence shown here is derived from an EMBL/GenBank/DDBJ whole genome shotgun (WGS) entry which is preliminary data.</text>
</comment>
<keyword evidence="3" id="KW-1185">Reference proteome</keyword>
<dbReference type="Proteomes" id="UP001499947">
    <property type="component" value="Unassembled WGS sequence"/>
</dbReference>
<keyword evidence="1" id="KW-0732">Signal</keyword>
<dbReference type="EMBL" id="BAAALR010000025">
    <property type="protein sequence ID" value="GAA1679032.1"/>
    <property type="molecule type" value="Genomic_DNA"/>
</dbReference>
<proteinExistence type="predicted"/>
<sequence>MLSSTRSRIIAAAAALLLICAGTWWAIDASQSSDEAIEIPEKVCDERVSGKSVTNLFPKKGDKFKEETYQFDARRNYGDCKLQAGGEKAGFSYIYRSGGKYPRKSIQSQGVRVSLGEAYGYMSKHNGAILLYIPCGTNAEKDTGSRLLITAGASMVEQAKESQQLNESMKEIGPLAAFTAQAARDMSRGWFKCPGSESLPDGPVVIHWND</sequence>
<organism evidence="2 3">
    <name type="scientific">Streptomyces yatensis</name>
    <dbReference type="NCBI Taxonomy" id="155177"/>
    <lineage>
        <taxon>Bacteria</taxon>
        <taxon>Bacillati</taxon>
        <taxon>Actinomycetota</taxon>
        <taxon>Actinomycetes</taxon>
        <taxon>Kitasatosporales</taxon>
        <taxon>Streptomycetaceae</taxon>
        <taxon>Streptomyces</taxon>
        <taxon>Streptomyces violaceusniger group</taxon>
    </lineage>
</organism>
<feature type="chain" id="PRO_5046058257" evidence="1">
    <location>
        <begin position="27"/>
        <end position="210"/>
    </location>
</feature>
<feature type="signal peptide" evidence="1">
    <location>
        <begin position="1"/>
        <end position="26"/>
    </location>
</feature>
<protein>
    <submittedName>
        <fullName evidence="2">Uncharacterized protein</fullName>
    </submittedName>
</protein>
<evidence type="ECO:0000313" key="3">
    <source>
        <dbReference type="Proteomes" id="UP001499947"/>
    </source>
</evidence>
<gene>
    <name evidence="2" type="ORF">GCM10009680_18020</name>
</gene>
<dbReference type="RefSeq" id="WP_211123394.1">
    <property type="nucleotide sequence ID" value="NZ_BAAALR010000025.1"/>
</dbReference>
<accession>A0ABN2GZD3</accession>